<dbReference type="AlphaFoldDB" id="A0A927EZ61"/>
<feature type="signal peptide" evidence="2">
    <location>
        <begin position="1"/>
        <end position="34"/>
    </location>
</feature>
<feature type="chain" id="PRO_5038337902" evidence="2">
    <location>
        <begin position="35"/>
        <end position="415"/>
    </location>
</feature>
<dbReference type="Proteomes" id="UP000632289">
    <property type="component" value="Unassembled WGS sequence"/>
</dbReference>
<feature type="domain" description="Fe/B12 periplasmic-binding" evidence="3">
    <location>
        <begin position="130"/>
        <end position="400"/>
    </location>
</feature>
<dbReference type="Gene3D" id="3.40.50.1980">
    <property type="entry name" value="Nitrogenase molybdenum iron protein domain"/>
    <property type="match status" value="2"/>
</dbReference>
<dbReference type="PANTHER" id="PTHR30535:SF34">
    <property type="entry name" value="MOLYBDATE-BINDING PROTEIN MOLA"/>
    <property type="match status" value="1"/>
</dbReference>
<accession>A0A927EZ61</accession>
<name>A0A927EZ61_9ACTN</name>
<dbReference type="SUPFAM" id="SSF53807">
    <property type="entry name" value="Helical backbone' metal receptor"/>
    <property type="match status" value="1"/>
</dbReference>
<dbReference type="EMBL" id="JACXYU010000002">
    <property type="protein sequence ID" value="MBD3931324.1"/>
    <property type="molecule type" value="Genomic_DNA"/>
</dbReference>
<evidence type="ECO:0000256" key="1">
    <source>
        <dbReference type="ARBA" id="ARBA00008814"/>
    </source>
</evidence>
<organism evidence="4 5">
    <name type="scientific">Streptomyces chumphonensis</name>
    <dbReference type="NCBI Taxonomy" id="1214925"/>
    <lineage>
        <taxon>Bacteria</taxon>
        <taxon>Bacillati</taxon>
        <taxon>Actinomycetota</taxon>
        <taxon>Actinomycetes</taxon>
        <taxon>Kitasatosporales</taxon>
        <taxon>Streptomycetaceae</taxon>
        <taxon>Streptomyces</taxon>
    </lineage>
</organism>
<keyword evidence="5" id="KW-1185">Reference proteome</keyword>
<keyword evidence="2" id="KW-0732">Signal</keyword>
<comment type="caution">
    <text evidence="4">The sequence shown here is derived from an EMBL/GenBank/DDBJ whole genome shotgun (WGS) entry which is preliminary data.</text>
</comment>
<dbReference type="PANTHER" id="PTHR30535">
    <property type="entry name" value="VITAMIN B12-BINDING PROTEIN"/>
    <property type="match status" value="1"/>
</dbReference>
<dbReference type="Pfam" id="PF01497">
    <property type="entry name" value="Peripla_BP_2"/>
    <property type="match status" value="1"/>
</dbReference>
<protein>
    <submittedName>
        <fullName evidence="4">ABC transporter substrate-binding protein</fullName>
    </submittedName>
</protein>
<dbReference type="PROSITE" id="PS50983">
    <property type="entry name" value="FE_B12_PBP"/>
    <property type="match status" value="1"/>
</dbReference>
<evidence type="ECO:0000259" key="3">
    <source>
        <dbReference type="PROSITE" id="PS50983"/>
    </source>
</evidence>
<gene>
    <name evidence="4" type="ORF">IF129_07080</name>
</gene>
<dbReference type="GO" id="GO:0071281">
    <property type="term" value="P:cellular response to iron ion"/>
    <property type="evidence" value="ECO:0007669"/>
    <property type="project" value="TreeGrafter"/>
</dbReference>
<evidence type="ECO:0000313" key="4">
    <source>
        <dbReference type="EMBL" id="MBD3931324.1"/>
    </source>
</evidence>
<evidence type="ECO:0000256" key="2">
    <source>
        <dbReference type="SAM" id="SignalP"/>
    </source>
</evidence>
<evidence type="ECO:0000313" key="5">
    <source>
        <dbReference type="Proteomes" id="UP000632289"/>
    </source>
</evidence>
<dbReference type="InterPro" id="IPR050902">
    <property type="entry name" value="ABC_Transporter_SBP"/>
</dbReference>
<proteinExistence type="inferred from homology"/>
<reference evidence="4" key="1">
    <citation type="submission" date="2020-09" db="EMBL/GenBank/DDBJ databases">
        <title>Secondary metabolite and genome analysis of marine Streptomyces chumphonensis KK1-2T.</title>
        <authorList>
            <person name="Phongsopitanun W."/>
            <person name="Kanchanasin P."/>
            <person name="Pittayakhajonwut P."/>
            <person name="Suwanborirux K."/>
            <person name="Tanasupawat S."/>
        </authorList>
    </citation>
    <scope>NUCLEOTIDE SEQUENCE</scope>
    <source>
        <strain evidence="4">KK1-2</strain>
    </source>
</reference>
<dbReference type="InterPro" id="IPR002491">
    <property type="entry name" value="ABC_transptr_periplasmic_BD"/>
</dbReference>
<comment type="similarity">
    <text evidence="1">Belongs to the bacterial solute-binding protein 8 family.</text>
</comment>
<sequence>MPGAPSVSRQNALHRRRALAATALFGAMSLTLGACGSGGTASESSASGAEDGGCITAFDPDKDYFPDKSNVEHAKNFTLRYEKSYQVLTVEEPYPKGDPESYVLVKCGAPKPELTGDLAEAQQITTPVKSLYSASTTHLPLLTETDTLDVLTGVANGAFVSSPEVRERVESGRVAEYAKDNSLDAEQVIGAQPDVLMTQGTDDPQYPKLRQAGIAVVANAEWLEPSPLGRAEWVKAMAALTGAEERAAEVFDTIESDYDKVAAKAASAGDPVRVLLGSMYQGTWSMAAGQSYVGRLIKDAGGTYPWAGDTGTGNLQLAFEAVYAKGGDARVWLVGEQWKSTAEATEADRRYGELEAVKSGEVWTNTKAQGPGGGNDFYERGVLRPDLVLADLFAILHPDQAEGHTFTFYAEVPGA</sequence>